<dbReference type="PANTHER" id="PTHR10900:SF77">
    <property type="entry name" value="FI19380P1"/>
    <property type="match status" value="1"/>
</dbReference>
<evidence type="ECO:0000256" key="1">
    <source>
        <dbReference type="SAM" id="SignalP"/>
    </source>
</evidence>
<dbReference type="RefSeq" id="WP_043847068.1">
    <property type="nucleotide sequence ID" value="NZ_AQQW01000020.1"/>
</dbReference>
<protein>
    <submittedName>
        <fullName evidence="3">Beta-Ig-H3/fasciclin</fullName>
    </submittedName>
</protein>
<dbReference type="Pfam" id="PF02469">
    <property type="entry name" value="Fasciclin"/>
    <property type="match status" value="1"/>
</dbReference>
<dbReference type="InterPro" id="IPR000782">
    <property type="entry name" value="FAS1_domain"/>
</dbReference>
<proteinExistence type="predicted"/>
<feature type="chain" id="PRO_5004842001" evidence="1">
    <location>
        <begin position="25"/>
        <end position="172"/>
    </location>
</feature>
<sequence length="172" mass="17586">MFRRTTLALATGAAITAMTGAAYAASHESDDGSMDGASMNIVETAQDAGDFTTLLAAAEAAGLVETLTGEGPYTVFAPTDEAFDALPEGTVDELLLPENQDQLTSVLTYHVVPGAVMSADLSDGMEAETVEGSSVTVSIDGDTVMVGDATVTQPDIEASNGVIHVIDTVLMP</sequence>
<accession>W4HDY8</accession>
<dbReference type="AlphaFoldDB" id="W4HDY8"/>
<evidence type="ECO:0000259" key="2">
    <source>
        <dbReference type="PROSITE" id="PS50213"/>
    </source>
</evidence>
<feature type="signal peptide" evidence="1">
    <location>
        <begin position="1"/>
        <end position="24"/>
    </location>
</feature>
<dbReference type="InterPro" id="IPR050904">
    <property type="entry name" value="Adhesion/Biosynth-related"/>
</dbReference>
<organism evidence="3 4">
    <name type="scientific">Roseivivax marinus</name>
    <dbReference type="NCBI Taxonomy" id="1379903"/>
    <lineage>
        <taxon>Bacteria</taxon>
        <taxon>Pseudomonadati</taxon>
        <taxon>Pseudomonadota</taxon>
        <taxon>Alphaproteobacteria</taxon>
        <taxon>Rhodobacterales</taxon>
        <taxon>Roseobacteraceae</taxon>
        <taxon>Roseivivax</taxon>
    </lineage>
</organism>
<dbReference type="eggNOG" id="COG2335">
    <property type="taxonomic scope" value="Bacteria"/>
</dbReference>
<dbReference type="PANTHER" id="PTHR10900">
    <property type="entry name" value="PERIOSTIN-RELATED"/>
    <property type="match status" value="1"/>
</dbReference>
<dbReference type="PROSITE" id="PS50213">
    <property type="entry name" value="FAS1"/>
    <property type="match status" value="1"/>
</dbReference>
<dbReference type="Gene3D" id="2.30.180.10">
    <property type="entry name" value="FAS1 domain"/>
    <property type="match status" value="1"/>
</dbReference>
<dbReference type="EMBL" id="AQQW01000020">
    <property type="protein sequence ID" value="ETW10914.1"/>
    <property type="molecule type" value="Genomic_DNA"/>
</dbReference>
<comment type="caution">
    <text evidence="3">The sequence shown here is derived from an EMBL/GenBank/DDBJ whole genome shotgun (WGS) entry which is preliminary data.</text>
</comment>
<dbReference type="STRING" id="1379903.ATO8_19599"/>
<evidence type="ECO:0000313" key="4">
    <source>
        <dbReference type="Proteomes" id="UP000019063"/>
    </source>
</evidence>
<dbReference type="Proteomes" id="UP000019063">
    <property type="component" value="Unassembled WGS sequence"/>
</dbReference>
<dbReference type="FunFam" id="2.30.180.10:FF:000019">
    <property type="entry name" value="Cell surface lipoprotein"/>
    <property type="match status" value="1"/>
</dbReference>
<keyword evidence="4" id="KW-1185">Reference proteome</keyword>
<dbReference type="GO" id="GO:0005615">
    <property type="term" value="C:extracellular space"/>
    <property type="evidence" value="ECO:0007669"/>
    <property type="project" value="TreeGrafter"/>
</dbReference>
<dbReference type="SUPFAM" id="SSF82153">
    <property type="entry name" value="FAS1 domain"/>
    <property type="match status" value="1"/>
</dbReference>
<dbReference type="InterPro" id="IPR036378">
    <property type="entry name" value="FAS1_dom_sf"/>
</dbReference>
<reference evidence="3 4" key="1">
    <citation type="journal article" date="2014" name="Antonie Van Leeuwenhoek">
        <title>Roseivivax atlanticus sp. nov., isolated from surface seawater of the Atlantic Ocean.</title>
        <authorList>
            <person name="Li G."/>
            <person name="Lai Q."/>
            <person name="Liu X."/>
            <person name="Sun F."/>
            <person name="Shao Z."/>
        </authorList>
    </citation>
    <scope>NUCLEOTIDE SEQUENCE [LARGE SCALE GENOMIC DNA]</scope>
    <source>
        <strain evidence="3 4">22II-s10s</strain>
    </source>
</reference>
<keyword evidence="1" id="KW-0732">Signal</keyword>
<feature type="domain" description="FAS1" evidence="2">
    <location>
        <begin position="38"/>
        <end position="170"/>
    </location>
</feature>
<name>W4HDY8_9RHOB</name>
<evidence type="ECO:0000313" key="3">
    <source>
        <dbReference type="EMBL" id="ETW10914.1"/>
    </source>
</evidence>
<gene>
    <name evidence="3" type="ORF">ATO8_19599</name>
</gene>
<dbReference type="SMART" id="SM00554">
    <property type="entry name" value="FAS1"/>
    <property type="match status" value="1"/>
</dbReference>